<keyword evidence="6 12" id="KW-0654">Proteoglycan</keyword>
<dbReference type="GO" id="GO:0005576">
    <property type="term" value="C:extracellular region"/>
    <property type="evidence" value="ECO:0007669"/>
    <property type="project" value="TreeGrafter"/>
</dbReference>
<feature type="compositionally biased region" description="Polar residues" evidence="13">
    <location>
        <begin position="467"/>
        <end position="483"/>
    </location>
</feature>
<dbReference type="EMBL" id="LR785551">
    <property type="protein sequence ID" value="CAB3250510.1"/>
    <property type="molecule type" value="mRNA"/>
</dbReference>
<evidence type="ECO:0000256" key="3">
    <source>
        <dbReference type="ARBA" id="ARBA00022475"/>
    </source>
</evidence>
<evidence type="ECO:0000256" key="12">
    <source>
        <dbReference type="RuleBase" id="RU003519"/>
    </source>
</evidence>
<evidence type="ECO:0000256" key="6">
    <source>
        <dbReference type="ARBA" id="ARBA00022974"/>
    </source>
</evidence>
<dbReference type="PANTHER" id="PTHR10822">
    <property type="entry name" value="GLYPICAN"/>
    <property type="match status" value="1"/>
</dbReference>
<evidence type="ECO:0000256" key="9">
    <source>
        <dbReference type="ARBA" id="ARBA00023207"/>
    </source>
</evidence>
<dbReference type="GO" id="GO:0016477">
    <property type="term" value="P:cell migration"/>
    <property type="evidence" value="ECO:0007669"/>
    <property type="project" value="TreeGrafter"/>
</dbReference>
<sequence>MVLNCISRTMHFTTRLVLVGLSLAAIATALKTNRRGLRATDPCTETRRALQLSGLKQPIPHTAVNGQALQMCPREYSCCTNEVEANLITQSNLDFEIQVERKCSLVEHMFSNKSAKVDDFFQKLVDNAKNSLDGLFFRTYGSLYVDNSAIFMNLFDNLKSYYHGETMLMEEIFDNFFTSLLQKVFKLMNSNYIIDDEYMQCIGDKSNTDGLQPFKGMPRQLSMRVHRAFITARSFIRGLEVGKELAFKVAKFDPTHECTKAFMKMSYCSKCQGITSIKPCHGLCLNIMKGCLHDYNTLNSVWNEYIDAMQLILDRLEGHHNIESVLDPFAIRISEAIMTLQDSKLRLQTTIFALCGTPPKANTSDSGGEFLMPFGNLGGMESFALPPSYEWPSNGNGETPSPADLENYLAKLPGSVKRGEGTVEFDLTASREKRSMDERDDTDRKSTRRARRGRRRHKQRLRESDFTDYSMTNVDPYTSSQPNPDLYEYGDTDKTSDPSDDTSLKSLVTEMREMLRATKDHWTNLPTAVCNDVAAATDSRSCWNGESEGTYDSPSVEERSENPEIIGHIPDQVIKAQTIAMRDIIGQLKNVYVGRDPFPSDDESYESSGDYSGSGEGSADGPDEKSDVVKPLYNDPQCPTCGGTNLSTTWSLMALTVIACWLLQK</sequence>
<evidence type="ECO:0000313" key="14">
    <source>
        <dbReference type="EMBL" id="CAB3250510.1"/>
    </source>
</evidence>
<dbReference type="PANTHER" id="PTHR10822:SF30">
    <property type="entry name" value="DALLY-LIKE, ISOFORM A"/>
    <property type="match status" value="1"/>
</dbReference>
<dbReference type="AlphaFoldDB" id="A0A6F9DEN7"/>
<feature type="region of interest" description="Disordered" evidence="13">
    <location>
        <begin position="421"/>
        <end position="503"/>
    </location>
</feature>
<evidence type="ECO:0000256" key="2">
    <source>
        <dbReference type="ARBA" id="ARBA00010260"/>
    </source>
</evidence>
<feature type="compositionally biased region" description="Basic and acidic residues" evidence="13">
    <location>
        <begin position="429"/>
        <end position="445"/>
    </location>
</feature>
<organism evidence="14">
    <name type="scientific">Phallusia mammillata</name>
    <dbReference type="NCBI Taxonomy" id="59560"/>
    <lineage>
        <taxon>Eukaryota</taxon>
        <taxon>Metazoa</taxon>
        <taxon>Chordata</taxon>
        <taxon>Tunicata</taxon>
        <taxon>Ascidiacea</taxon>
        <taxon>Phlebobranchia</taxon>
        <taxon>Ascidiidae</taxon>
        <taxon>Phallusia</taxon>
    </lineage>
</organism>
<feature type="compositionally biased region" description="Basic residues" evidence="13">
    <location>
        <begin position="446"/>
        <end position="460"/>
    </location>
</feature>
<reference evidence="14" key="1">
    <citation type="submission" date="2020-04" db="EMBL/GenBank/DDBJ databases">
        <authorList>
            <person name="Neveu A P."/>
        </authorList>
    </citation>
    <scope>NUCLEOTIDE SEQUENCE</scope>
    <source>
        <tissue evidence="14">Whole embryo</tissue>
    </source>
</reference>
<gene>
    <name evidence="14" type="primary">Gpc6</name>
</gene>
<feature type="region of interest" description="Disordered" evidence="13">
    <location>
        <begin position="596"/>
        <end position="633"/>
    </location>
</feature>
<keyword evidence="5" id="KW-0732">Signal</keyword>
<dbReference type="GO" id="GO:0009986">
    <property type="term" value="C:cell surface"/>
    <property type="evidence" value="ECO:0007669"/>
    <property type="project" value="TreeGrafter"/>
</dbReference>
<evidence type="ECO:0000256" key="5">
    <source>
        <dbReference type="ARBA" id="ARBA00022729"/>
    </source>
</evidence>
<dbReference type="GO" id="GO:1905475">
    <property type="term" value="P:regulation of protein localization to membrane"/>
    <property type="evidence" value="ECO:0007669"/>
    <property type="project" value="TreeGrafter"/>
</dbReference>
<dbReference type="GO" id="GO:0098552">
    <property type="term" value="C:side of membrane"/>
    <property type="evidence" value="ECO:0007669"/>
    <property type="project" value="UniProtKB-KW"/>
</dbReference>
<evidence type="ECO:0000256" key="4">
    <source>
        <dbReference type="ARBA" id="ARBA00022622"/>
    </source>
</evidence>
<dbReference type="GO" id="GO:0005886">
    <property type="term" value="C:plasma membrane"/>
    <property type="evidence" value="ECO:0007669"/>
    <property type="project" value="UniProtKB-SubCell"/>
</dbReference>
<keyword evidence="7 12" id="KW-0472">Membrane</keyword>
<comment type="function">
    <text evidence="12">Cell surface proteoglycan.</text>
</comment>
<evidence type="ECO:0000256" key="1">
    <source>
        <dbReference type="ARBA" id="ARBA00004609"/>
    </source>
</evidence>
<keyword evidence="10 12" id="KW-0449">Lipoprotein</keyword>
<keyword evidence="9 12" id="KW-0357">Heparan sulfate</keyword>
<dbReference type="Pfam" id="PF01153">
    <property type="entry name" value="Glypican"/>
    <property type="match status" value="2"/>
</dbReference>
<dbReference type="InterPro" id="IPR001863">
    <property type="entry name" value="Glypican"/>
</dbReference>
<keyword evidence="4 12" id="KW-0336">GPI-anchor</keyword>
<dbReference type="GO" id="GO:0045202">
    <property type="term" value="C:synapse"/>
    <property type="evidence" value="ECO:0007669"/>
    <property type="project" value="TreeGrafter"/>
</dbReference>
<evidence type="ECO:0000256" key="10">
    <source>
        <dbReference type="ARBA" id="ARBA00023288"/>
    </source>
</evidence>
<feature type="region of interest" description="Disordered" evidence="13">
    <location>
        <begin position="539"/>
        <end position="560"/>
    </location>
</feature>
<accession>A0A6F9DEN7</accession>
<dbReference type="GO" id="GO:0009966">
    <property type="term" value="P:regulation of signal transduction"/>
    <property type="evidence" value="ECO:0007669"/>
    <property type="project" value="InterPro"/>
</dbReference>
<keyword evidence="8" id="KW-0325">Glycoprotein</keyword>
<evidence type="ECO:0000256" key="8">
    <source>
        <dbReference type="ARBA" id="ARBA00023180"/>
    </source>
</evidence>
<evidence type="ECO:0000256" key="13">
    <source>
        <dbReference type="SAM" id="MobiDB-lite"/>
    </source>
</evidence>
<name>A0A6F9DEN7_9ASCI</name>
<evidence type="ECO:0000256" key="11">
    <source>
        <dbReference type="RuleBase" id="RU003518"/>
    </source>
</evidence>
<proteinExistence type="evidence at transcript level"/>
<evidence type="ECO:0000256" key="7">
    <source>
        <dbReference type="ARBA" id="ARBA00023136"/>
    </source>
</evidence>
<comment type="similarity">
    <text evidence="2 11">Belongs to the glypican family.</text>
</comment>
<keyword evidence="3" id="KW-1003">Cell membrane</keyword>
<protein>
    <submittedName>
        <fullName evidence="14">Glypican-6-like</fullName>
    </submittedName>
</protein>
<comment type="subcellular location">
    <subcellularLocation>
        <location evidence="1 12">Cell membrane</location>
        <topology evidence="1 12">Lipid-anchor</topology>
        <topology evidence="1 12">GPI-anchor</topology>
    </subcellularLocation>
</comment>